<feature type="transmembrane region" description="Helical" evidence="1">
    <location>
        <begin position="222"/>
        <end position="242"/>
    </location>
</feature>
<evidence type="ECO:0000313" key="3">
    <source>
        <dbReference type="Proteomes" id="UP000241085"/>
    </source>
</evidence>
<sequence length="298" mass="33223">MSEPRRAFTPIEQRIDDAAHRLLARGPSTGPRAALIEFLVFGAKQAWACVFGATLLALLLAARLWYPDDAVLARNDLLTIAAVVLQIVLVATRLETGRELWVIVLFHLVGTGMELFKTDVGSWSYEAVGVLRIGAVPLFSGFLYASVGSYMVRIHRLFDLRFVRWPRRWVTGVVALLIYVNFFSHHYLPDARWLLLAAVAVLWARSTMVYRVHRGAHRMPVLLAFALVALFIWFAENIATYSGAWLYPDQVAGWQMVSVSKLVSWFLLMIVSVVLVTWVHPPRGPDAAVNPASAGAAV</sequence>
<gene>
    <name evidence="2" type="ORF">C1I63_08670</name>
</gene>
<keyword evidence="3" id="KW-1185">Reference proteome</keyword>
<comment type="caution">
    <text evidence="2">The sequence shown here is derived from an EMBL/GenBank/DDBJ whole genome shotgun (WGS) entry which is preliminary data.</text>
</comment>
<feature type="transmembrane region" description="Helical" evidence="1">
    <location>
        <begin position="128"/>
        <end position="147"/>
    </location>
</feature>
<name>A0A2T4UTQ1_9MICO</name>
<feature type="transmembrane region" description="Helical" evidence="1">
    <location>
        <begin position="72"/>
        <end position="92"/>
    </location>
</feature>
<feature type="transmembrane region" description="Helical" evidence="1">
    <location>
        <begin position="99"/>
        <end position="116"/>
    </location>
</feature>
<dbReference type="InterPro" id="IPR008535">
    <property type="entry name" value="DUF817"/>
</dbReference>
<feature type="transmembrane region" description="Helical" evidence="1">
    <location>
        <begin position="262"/>
        <end position="279"/>
    </location>
</feature>
<proteinExistence type="predicted"/>
<dbReference type="PIRSF" id="PIRSF009141">
    <property type="entry name" value="UCP009141"/>
    <property type="match status" value="1"/>
</dbReference>
<dbReference type="RefSeq" id="WP_107574530.1">
    <property type="nucleotide sequence ID" value="NZ_PZPL01000001.1"/>
</dbReference>
<accession>A0A2T4UTQ1</accession>
<feature type="transmembrane region" description="Helical" evidence="1">
    <location>
        <begin position="193"/>
        <end position="210"/>
    </location>
</feature>
<dbReference type="AlphaFoldDB" id="A0A2T4UTQ1"/>
<feature type="transmembrane region" description="Helical" evidence="1">
    <location>
        <begin position="46"/>
        <end position="66"/>
    </location>
</feature>
<keyword evidence="1" id="KW-1133">Transmembrane helix</keyword>
<reference evidence="2 3" key="1">
    <citation type="submission" date="2018-03" db="EMBL/GenBank/DDBJ databases">
        <title>Bacteriophage NCPPB3778 and a type I-E CRISPR drive the evolution of the US Biological Select Agent, Rathayibacter toxicus.</title>
        <authorList>
            <person name="Davis E.W.II."/>
            <person name="Tabima J.F."/>
            <person name="Weisberg A.J."/>
            <person name="Dantas Lopes L."/>
            <person name="Wiseman M.S."/>
            <person name="Wiseman M.S."/>
            <person name="Pupko T."/>
            <person name="Belcher M.S."/>
            <person name="Sechler A.J."/>
            <person name="Tancos M.A."/>
            <person name="Schroeder B.K."/>
            <person name="Murray T.D."/>
            <person name="Luster D.G."/>
            <person name="Schneider W.L."/>
            <person name="Rogers E."/>
            <person name="Andreote F.D."/>
            <person name="Grunwald N.J."/>
            <person name="Putnam M.L."/>
            <person name="Chang J.H."/>
        </authorList>
    </citation>
    <scope>NUCLEOTIDE SEQUENCE [LARGE SCALE GENOMIC DNA]</scope>
    <source>
        <strain evidence="2 3">DSM 15933</strain>
    </source>
</reference>
<evidence type="ECO:0000256" key="1">
    <source>
        <dbReference type="SAM" id="Phobius"/>
    </source>
</evidence>
<keyword evidence="1" id="KW-0472">Membrane</keyword>
<protein>
    <submittedName>
        <fullName evidence="2">DUF817 domain-containing protein</fullName>
    </submittedName>
</protein>
<organism evidence="2 3">
    <name type="scientific">Rathayibacter caricis DSM 15933</name>
    <dbReference type="NCBI Taxonomy" id="1328867"/>
    <lineage>
        <taxon>Bacteria</taxon>
        <taxon>Bacillati</taxon>
        <taxon>Actinomycetota</taxon>
        <taxon>Actinomycetes</taxon>
        <taxon>Micrococcales</taxon>
        <taxon>Microbacteriaceae</taxon>
        <taxon>Rathayibacter</taxon>
    </lineage>
</organism>
<dbReference type="Proteomes" id="UP000241085">
    <property type="component" value="Unassembled WGS sequence"/>
</dbReference>
<dbReference type="EMBL" id="PZPL01000001">
    <property type="protein sequence ID" value="PTL72912.1"/>
    <property type="molecule type" value="Genomic_DNA"/>
</dbReference>
<evidence type="ECO:0000313" key="2">
    <source>
        <dbReference type="EMBL" id="PTL72912.1"/>
    </source>
</evidence>
<keyword evidence="1" id="KW-0812">Transmembrane</keyword>
<feature type="transmembrane region" description="Helical" evidence="1">
    <location>
        <begin position="168"/>
        <end position="187"/>
    </location>
</feature>
<dbReference type="Pfam" id="PF05675">
    <property type="entry name" value="DUF817"/>
    <property type="match status" value="1"/>
</dbReference>